<feature type="region of interest" description="Disordered" evidence="7">
    <location>
        <begin position="1"/>
        <end position="357"/>
    </location>
</feature>
<feature type="compositionally biased region" description="Basic and acidic residues" evidence="7">
    <location>
        <begin position="508"/>
        <end position="519"/>
    </location>
</feature>
<feature type="compositionally biased region" description="Polar residues" evidence="7">
    <location>
        <begin position="221"/>
        <end position="231"/>
    </location>
</feature>
<comment type="caution">
    <text evidence="9">The sequence shown here is derived from an EMBL/GenBank/DDBJ whole genome shotgun (WGS) entry which is preliminary data.</text>
</comment>
<comment type="subcellular location">
    <subcellularLocation>
        <location evidence="1">Nucleus</location>
    </subcellularLocation>
</comment>
<feature type="compositionally biased region" description="Gly residues" evidence="7">
    <location>
        <begin position="319"/>
        <end position="331"/>
    </location>
</feature>
<feature type="compositionally biased region" description="Low complexity" evidence="7">
    <location>
        <begin position="332"/>
        <end position="343"/>
    </location>
</feature>
<evidence type="ECO:0000313" key="10">
    <source>
        <dbReference type="Proteomes" id="UP001176517"/>
    </source>
</evidence>
<dbReference type="Proteomes" id="UP001176517">
    <property type="component" value="Unassembled WGS sequence"/>
</dbReference>
<feature type="compositionally biased region" description="Low complexity" evidence="7">
    <location>
        <begin position="108"/>
        <end position="119"/>
    </location>
</feature>
<dbReference type="GO" id="GO:0006351">
    <property type="term" value="P:DNA-templated transcription"/>
    <property type="evidence" value="ECO:0007669"/>
    <property type="project" value="InterPro"/>
</dbReference>
<feature type="region of interest" description="Disordered" evidence="7">
    <location>
        <begin position="426"/>
        <end position="543"/>
    </location>
</feature>
<dbReference type="InterPro" id="IPR001138">
    <property type="entry name" value="Zn2Cys6_DnaBD"/>
</dbReference>
<dbReference type="PROSITE" id="PS50048">
    <property type="entry name" value="ZN2_CY6_FUNGAL_2"/>
    <property type="match status" value="1"/>
</dbReference>
<dbReference type="CDD" id="cd00067">
    <property type="entry name" value="GAL4"/>
    <property type="match status" value="1"/>
</dbReference>
<dbReference type="PANTHER" id="PTHR31845">
    <property type="entry name" value="FINGER DOMAIN PROTEIN, PUTATIVE-RELATED"/>
    <property type="match status" value="1"/>
</dbReference>
<accession>A0AAN6GMB6</accession>
<dbReference type="PANTHER" id="PTHR31845:SF19">
    <property type="entry name" value="TRANSCRIPTION FACTOR DOMAIN-CONTAINING PROTEIN"/>
    <property type="match status" value="1"/>
</dbReference>
<dbReference type="Pfam" id="PF04082">
    <property type="entry name" value="Fungal_trans"/>
    <property type="match status" value="1"/>
</dbReference>
<evidence type="ECO:0000259" key="8">
    <source>
        <dbReference type="PROSITE" id="PS50048"/>
    </source>
</evidence>
<evidence type="ECO:0000256" key="5">
    <source>
        <dbReference type="ARBA" id="ARBA00023163"/>
    </source>
</evidence>
<feature type="compositionally biased region" description="Gly residues" evidence="7">
    <location>
        <begin position="528"/>
        <end position="543"/>
    </location>
</feature>
<keyword evidence="5" id="KW-0804">Transcription</keyword>
<dbReference type="GO" id="GO:0008270">
    <property type="term" value="F:zinc ion binding"/>
    <property type="evidence" value="ECO:0007669"/>
    <property type="project" value="InterPro"/>
</dbReference>
<evidence type="ECO:0000256" key="1">
    <source>
        <dbReference type="ARBA" id="ARBA00004123"/>
    </source>
</evidence>
<reference evidence="9" key="1">
    <citation type="journal article" date="2023" name="PhytoFront">
        <title>Draft Genome Resources of Seven Strains of Tilletia horrida, Causal Agent of Kernel Smut of Rice.</title>
        <authorList>
            <person name="Khanal S."/>
            <person name="Antony Babu S."/>
            <person name="Zhou X.G."/>
        </authorList>
    </citation>
    <scope>NUCLEOTIDE SEQUENCE</scope>
    <source>
        <strain evidence="9">TX6</strain>
    </source>
</reference>
<dbReference type="InterPro" id="IPR036864">
    <property type="entry name" value="Zn2-C6_fun-type_DNA-bd_sf"/>
</dbReference>
<feature type="compositionally biased region" description="Polar residues" evidence="7">
    <location>
        <begin position="196"/>
        <end position="210"/>
    </location>
</feature>
<dbReference type="SUPFAM" id="SSF57701">
    <property type="entry name" value="Zn2/Cys6 DNA-binding domain"/>
    <property type="match status" value="1"/>
</dbReference>
<feature type="compositionally biased region" description="Low complexity" evidence="7">
    <location>
        <begin position="142"/>
        <end position="154"/>
    </location>
</feature>
<dbReference type="InterPro" id="IPR051089">
    <property type="entry name" value="prtT"/>
</dbReference>
<keyword evidence="4" id="KW-0238">DNA-binding</keyword>
<feature type="compositionally biased region" description="Basic and acidic residues" evidence="7">
    <location>
        <begin position="434"/>
        <end position="449"/>
    </location>
</feature>
<dbReference type="AlphaFoldDB" id="A0AAN6GMB6"/>
<dbReference type="Pfam" id="PF00172">
    <property type="entry name" value="Zn_clus"/>
    <property type="match status" value="1"/>
</dbReference>
<dbReference type="InterPro" id="IPR007219">
    <property type="entry name" value="XnlR_reg_dom"/>
</dbReference>
<name>A0AAN6GMB6_9BASI</name>
<dbReference type="PROSITE" id="PS00463">
    <property type="entry name" value="ZN2_CY6_FUNGAL_1"/>
    <property type="match status" value="1"/>
</dbReference>
<keyword evidence="3" id="KW-0805">Transcription regulation</keyword>
<evidence type="ECO:0000256" key="7">
    <source>
        <dbReference type="SAM" id="MobiDB-lite"/>
    </source>
</evidence>
<gene>
    <name evidence="9" type="ORF">OC846_004396</name>
</gene>
<evidence type="ECO:0000256" key="2">
    <source>
        <dbReference type="ARBA" id="ARBA00022723"/>
    </source>
</evidence>
<feature type="domain" description="Zn(2)-C6 fungal-type" evidence="8">
    <location>
        <begin position="358"/>
        <end position="391"/>
    </location>
</feature>
<proteinExistence type="predicted"/>
<dbReference type="CDD" id="cd12148">
    <property type="entry name" value="fungal_TF_MHR"/>
    <property type="match status" value="1"/>
</dbReference>
<keyword evidence="6" id="KW-0539">Nucleus</keyword>
<dbReference type="GO" id="GO:0000976">
    <property type="term" value="F:transcription cis-regulatory region binding"/>
    <property type="evidence" value="ECO:0007669"/>
    <property type="project" value="TreeGrafter"/>
</dbReference>
<protein>
    <recommendedName>
        <fullName evidence="8">Zn(2)-C6 fungal-type domain-containing protein</fullName>
    </recommendedName>
</protein>
<evidence type="ECO:0000256" key="6">
    <source>
        <dbReference type="ARBA" id="ARBA00023242"/>
    </source>
</evidence>
<keyword evidence="10" id="KW-1185">Reference proteome</keyword>
<dbReference type="SMART" id="SM00066">
    <property type="entry name" value="GAL4"/>
    <property type="match status" value="1"/>
</dbReference>
<sequence>MPSSYSLQPPPHPMSAADTSRSPSPLPARQPSAHLASASATAPAEQSNTRSSPVQPPSPPSTNTITTSTAQGGVPAFLERRNSDAFKFNVLPAIGPPHAPSSNNRGMPRSPQPTRSSTSAGGIYSDSMPSAHPPPFSHRNGAPSSASSASSIASVHGLPYPQREISPPGPPHNSRSNPSGAPSHLGTGPPQQQQQHGSANASGGPSNFSYRNGAGGGAGATPSSWQESSPYSHAGRRDLDSADQYQSSGPNHRAPISSFTVQQDPDREHNSRYPGSHQHGSAAHNRQGSEDPGDISSASNNNNNNQVGNSSIQAHGPDDGGSSGQTRGSGGASALQNAANEAADPSKAGASQTDRKVSCLECRASKVKCTGKMPDNSPCARCQRIGRPCIFENHRRGRRPDNLKFQKLEKSLENVTRAFNDFRKLQDPVSKTGEGSKHLGPHEADEPVKKKARRATATGAGEHAAPDPTVQQPHVGNVSLDSHPHAMQQDGPRGSVSMGGVGPPGQMPEHRRDSDDPHRPVISRDSSGRGGGENWHPYGPGGGRMPASGLTAFPLAADSRCRDVTIGSHLPLPDGDLSFDPIGRNVVTLREARESFDTFMHLQNQYFPSLDPALHTFEFVRDRSPFLLSTVCAIAARFTEAPNSGIASRLQQYLASVLIPDIWLKGLRSVEIVQGFTLLATFHELAVSAADDRTWQYLSLAFGQAIQLGLNRRPKLPESATMLDQRMARNGERCWLVLFLVEVITAQQMGRRSMFTIDRFIGSSDNWHLHMAALPADRNIIALVQLRRTQIRLHDLFESTIADPASGEPALTAYRFDIFNLDTWKHIWYDSISWAPHEQGISREILFAYLSSTLMQYVLTLRACPDGETAASILRQASRTAVDALNVLILFDWPDLVFAVNQNVVLSSYCAILALRMTTHQKRWRGTGAIDPLYIYDLVDKLITSLSRHGGTLRRSATAMSYASYLGAVLDHFQEDYEVKMSKSSTPYAPLKRRHVGEMNVREFEAAPSGVTAIPKHPHTGVPALLPPPRSSLFSDMTFFDTFFEDL</sequence>
<evidence type="ECO:0000256" key="4">
    <source>
        <dbReference type="ARBA" id="ARBA00023125"/>
    </source>
</evidence>
<feature type="compositionally biased region" description="Low complexity" evidence="7">
    <location>
        <begin position="32"/>
        <end position="53"/>
    </location>
</feature>
<dbReference type="Gene3D" id="4.10.240.10">
    <property type="entry name" value="Zn(2)-C6 fungal-type DNA-binding domain"/>
    <property type="match status" value="1"/>
</dbReference>
<evidence type="ECO:0000313" key="9">
    <source>
        <dbReference type="EMBL" id="KAK0548637.1"/>
    </source>
</evidence>
<keyword evidence="2" id="KW-0479">Metal-binding</keyword>
<dbReference type="EMBL" id="JAPDMZ010000131">
    <property type="protein sequence ID" value="KAK0548637.1"/>
    <property type="molecule type" value="Genomic_DNA"/>
</dbReference>
<evidence type="ECO:0000256" key="3">
    <source>
        <dbReference type="ARBA" id="ARBA00023015"/>
    </source>
</evidence>
<dbReference type="GO" id="GO:0005634">
    <property type="term" value="C:nucleus"/>
    <property type="evidence" value="ECO:0007669"/>
    <property type="project" value="UniProtKB-SubCell"/>
</dbReference>
<dbReference type="GO" id="GO:0000981">
    <property type="term" value="F:DNA-binding transcription factor activity, RNA polymerase II-specific"/>
    <property type="evidence" value="ECO:0007669"/>
    <property type="project" value="InterPro"/>
</dbReference>
<feature type="compositionally biased region" description="Low complexity" evidence="7">
    <location>
        <begin position="296"/>
        <end position="311"/>
    </location>
</feature>
<organism evidence="9 10">
    <name type="scientific">Tilletia horrida</name>
    <dbReference type="NCBI Taxonomy" id="155126"/>
    <lineage>
        <taxon>Eukaryota</taxon>
        <taxon>Fungi</taxon>
        <taxon>Dikarya</taxon>
        <taxon>Basidiomycota</taxon>
        <taxon>Ustilaginomycotina</taxon>
        <taxon>Exobasidiomycetes</taxon>
        <taxon>Tilletiales</taxon>
        <taxon>Tilletiaceae</taxon>
        <taxon>Tilletia</taxon>
    </lineage>
</organism>